<dbReference type="EMBL" id="JAIRAU010000008">
    <property type="protein sequence ID" value="MBZ5709627.1"/>
    <property type="molecule type" value="Genomic_DNA"/>
</dbReference>
<name>A0ABS7TN22_9BACT</name>
<evidence type="ECO:0000313" key="1">
    <source>
        <dbReference type="EMBL" id="MBZ5709627.1"/>
    </source>
</evidence>
<proteinExistence type="predicted"/>
<keyword evidence="2" id="KW-1185">Reference proteome</keyword>
<organism evidence="1 2">
    <name type="scientific">Nannocystis pusilla</name>
    <dbReference type="NCBI Taxonomy" id="889268"/>
    <lineage>
        <taxon>Bacteria</taxon>
        <taxon>Pseudomonadati</taxon>
        <taxon>Myxococcota</taxon>
        <taxon>Polyangia</taxon>
        <taxon>Nannocystales</taxon>
        <taxon>Nannocystaceae</taxon>
        <taxon>Nannocystis</taxon>
    </lineage>
</organism>
<protein>
    <recommendedName>
        <fullName evidence="3">Haem-binding uptake Tiki superfamily ChaN domain-containing protein</fullName>
    </recommendedName>
</protein>
<evidence type="ECO:0008006" key="3">
    <source>
        <dbReference type="Google" id="ProtNLM"/>
    </source>
</evidence>
<dbReference type="RefSeq" id="WP_224191403.1">
    <property type="nucleotide sequence ID" value="NZ_JAIRAU010000008.1"/>
</dbReference>
<sequence>MRPWTLSVLFLALPVEPACKSPLTAPSDVDGCAAEPVLPRDLATPGTTLILGETHGTREVPTFAGDLACHALAQGRALVLALEIPASEQARIDRFLASSGDAAAHADLVSGEFWAFPMQDGRRSQATVDLLARAQAWARDRAPITVVAFDAEVPPAERDAAMAEHLAAARRAKPEALFLVVTGGLHAARAASPDFEPMAARLAALIDPSRVVSLRLAHAGGAAWLCTEECGPHEIDGQRRGPRSIELFDRLTDGFDGEFYVGPIHASPPAVEGRSGIGG</sequence>
<reference evidence="1" key="1">
    <citation type="submission" date="2021-08" db="EMBL/GenBank/DDBJ databases">
        <authorList>
            <person name="Stevens D.C."/>
        </authorList>
    </citation>
    <scope>NUCLEOTIDE SEQUENCE</scope>
    <source>
        <strain evidence="1">DSM 53165</strain>
    </source>
</reference>
<accession>A0ABS7TN22</accession>
<gene>
    <name evidence="1" type="ORF">K7C98_10170</name>
</gene>
<comment type="caution">
    <text evidence="1">The sequence shown here is derived from an EMBL/GenBank/DDBJ whole genome shotgun (WGS) entry which is preliminary data.</text>
</comment>
<dbReference type="SUPFAM" id="SSF159501">
    <property type="entry name" value="EreA/ChaN-like"/>
    <property type="match status" value="1"/>
</dbReference>
<evidence type="ECO:0000313" key="2">
    <source>
        <dbReference type="Proteomes" id="UP001139031"/>
    </source>
</evidence>
<dbReference type="Proteomes" id="UP001139031">
    <property type="component" value="Unassembled WGS sequence"/>
</dbReference>